<feature type="compositionally biased region" description="Basic and acidic residues" evidence="2">
    <location>
        <begin position="115"/>
        <end position="160"/>
    </location>
</feature>
<dbReference type="EMBL" id="JAGXEW010000049">
    <property type="protein sequence ID" value="KAK1151933.1"/>
    <property type="molecule type" value="Genomic_DNA"/>
</dbReference>
<evidence type="ECO:0000313" key="3">
    <source>
        <dbReference type="EMBL" id="KAK1151933.1"/>
    </source>
</evidence>
<name>A0AAD8CLP3_ACIOX</name>
<keyword evidence="4" id="KW-1185">Reference proteome</keyword>
<keyword evidence="1" id="KW-0597">Phosphoprotein</keyword>
<dbReference type="Proteomes" id="UP001230051">
    <property type="component" value="Unassembled WGS sequence"/>
</dbReference>
<proteinExistence type="predicted"/>
<feature type="compositionally biased region" description="Low complexity" evidence="2">
    <location>
        <begin position="1"/>
        <end position="11"/>
    </location>
</feature>
<feature type="compositionally biased region" description="Gly residues" evidence="2">
    <location>
        <begin position="53"/>
        <end position="62"/>
    </location>
</feature>
<feature type="compositionally biased region" description="Basic residues" evidence="2">
    <location>
        <begin position="169"/>
        <end position="182"/>
    </location>
</feature>
<feature type="compositionally biased region" description="Basic residues" evidence="2">
    <location>
        <begin position="74"/>
        <end position="84"/>
    </location>
</feature>
<gene>
    <name evidence="3" type="primary">Auts2</name>
    <name evidence="3" type="ORF">AOXY_G31741</name>
</gene>
<dbReference type="PANTHER" id="PTHR14429">
    <property type="entry name" value="FIBROSIN FAMILY MEMBER"/>
    <property type="match status" value="1"/>
</dbReference>
<feature type="compositionally biased region" description="Low complexity" evidence="2">
    <location>
        <begin position="335"/>
        <end position="345"/>
    </location>
</feature>
<feature type="compositionally biased region" description="Low complexity" evidence="2">
    <location>
        <begin position="640"/>
        <end position="655"/>
    </location>
</feature>
<feature type="region of interest" description="Disordered" evidence="2">
    <location>
        <begin position="1"/>
        <end position="88"/>
    </location>
</feature>
<reference evidence="3" key="1">
    <citation type="submission" date="2022-02" db="EMBL/GenBank/DDBJ databases">
        <title>Atlantic sturgeon de novo genome assembly.</title>
        <authorList>
            <person name="Stock M."/>
            <person name="Klopp C."/>
            <person name="Guiguen Y."/>
            <person name="Cabau C."/>
            <person name="Parinello H."/>
            <person name="Santidrian Yebra-Pimentel E."/>
            <person name="Kuhl H."/>
            <person name="Dirks R.P."/>
            <person name="Guessner J."/>
            <person name="Wuertz S."/>
            <person name="Du K."/>
            <person name="Schartl M."/>
        </authorList>
    </citation>
    <scope>NUCLEOTIDE SEQUENCE</scope>
    <source>
        <strain evidence="3">STURGEONOMICS-FGT-2020</strain>
        <tissue evidence="3">Whole blood</tissue>
    </source>
</reference>
<accession>A0AAD8CLP3</accession>
<sequence>MEGPCRSTGSRLSRRSRSRRDRERRRRRRRAGLGETRACSPSSGSEREEAAGPGVGPGGGRLDGGDNRPAAHNNRPRPPRRRKKDSVSCEEDFIDGFAIASFISLEALEKDVALKPQERAPVWERRSGKRKRAEERGLTSEPEERREGESSEWERERERANGMGEPGRRAKRKRKRRRRRRGREGSGHTFLETGYVCDTESDSDDRTCDADLDQPFTVSTSTVPESAVNGPTPLSLAPRLSVTPKISGIQRSQERNQEPDSAPYLPTEPPNLLPGRRPHPTSSSSLPKEAERRQPKPHGKGLHHPFSSAAPVQAAYGTGLGFNSRCNTPSKTPTSSSSSSSSSSSQLSLHRPSTPSSLALALNPPSQGGRAPSVWGSVLRAGPDPAGAELSLPHRPVGEGGADRAGAGRRGGRGPAASTAPTGSGTAPGPASIGPLAFQFHQHNHQHTHTHQHYTPSCLPAAAAAVVPEHPAAPMFEKYPVKMDGLYRHSFYPTYPPSVSGLPPVLPPAGTFSSLQGAFQPKTTNPDIAARLGAVPHPCSRKIHVSQIHSGLRYDTCRLILTSLISPVTSSAESQAPGPGPLSGSTISPPLHPVLRWRSLQTQPSYTPWEPSATPPFGGSGAPISHMQADPHKPDFPSDLLSRVPGSGSVGPLSGAHDLSRPSTLFSAGGAVHPGSSPFAPPTGPPNPFLTRPHT</sequence>
<dbReference type="PANTHER" id="PTHR14429:SF24">
    <property type="entry name" value="FIBROSIN"/>
    <property type="match status" value="1"/>
</dbReference>
<organism evidence="3 4">
    <name type="scientific">Acipenser oxyrinchus oxyrinchus</name>
    <dbReference type="NCBI Taxonomy" id="40147"/>
    <lineage>
        <taxon>Eukaryota</taxon>
        <taxon>Metazoa</taxon>
        <taxon>Chordata</taxon>
        <taxon>Craniata</taxon>
        <taxon>Vertebrata</taxon>
        <taxon>Euteleostomi</taxon>
        <taxon>Actinopterygii</taxon>
        <taxon>Chondrostei</taxon>
        <taxon>Acipenseriformes</taxon>
        <taxon>Acipenseridae</taxon>
        <taxon>Acipenser</taxon>
    </lineage>
</organism>
<feature type="region of interest" description="Disordered" evidence="2">
    <location>
        <begin position="115"/>
        <end position="435"/>
    </location>
</feature>
<feature type="compositionally biased region" description="Pro residues" evidence="2">
    <location>
        <begin position="679"/>
        <end position="688"/>
    </location>
</feature>
<evidence type="ECO:0000256" key="1">
    <source>
        <dbReference type="ARBA" id="ARBA00022553"/>
    </source>
</evidence>
<dbReference type="PRINTS" id="PR02044">
    <property type="entry name" value="FIBROSIN1LPF"/>
</dbReference>
<feature type="compositionally biased region" description="Polar residues" evidence="2">
    <location>
        <begin position="346"/>
        <end position="357"/>
    </location>
</feature>
<feature type="region of interest" description="Disordered" evidence="2">
    <location>
        <begin position="604"/>
        <end position="695"/>
    </location>
</feature>
<feature type="compositionally biased region" description="Low complexity" evidence="2">
    <location>
        <begin position="415"/>
        <end position="432"/>
    </location>
</feature>
<protein>
    <submittedName>
        <fullName evidence="3">Fibrosin-1 isoform X6</fullName>
    </submittedName>
</protein>
<dbReference type="InterPro" id="IPR023246">
    <property type="entry name" value="AUTS2"/>
</dbReference>
<feature type="compositionally biased region" description="Polar residues" evidence="2">
    <location>
        <begin position="324"/>
        <end position="334"/>
    </location>
</feature>
<feature type="compositionally biased region" description="Basic residues" evidence="2">
    <location>
        <begin position="12"/>
        <end position="31"/>
    </location>
</feature>
<dbReference type="AlphaFoldDB" id="A0AAD8CLP3"/>
<feature type="region of interest" description="Disordered" evidence="2">
    <location>
        <begin position="570"/>
        <end position="590"/>
    </location>
</feature>
<dbReference type="Pfam" id="PF15336">
    <property type="entry name" value="Auts2"/>
    <property type="match status" value="1"/>
</dbReference>
<evidence type="ECO:0000313" key="4">
    <source>
        <dbReference type="Proteomes" id="UP001230051"/>
    </source>
</evidence>
<evidence type="ECO:0000256" key="2">
    <source>
        <dbReference type="SAM" id="MobiDB-lite"/>
    </source>
</evidence>
<comment type="caution">
    <text evidence="3">The sequence shown here is derived from an EMBL/GenBank/DDBJ whole genome shotgun (WGS) entry which is preliminary data.</text>
</comment>